<feature type="transmembrane region" description="Helical" evidence="6">
    <location>
        <begin position="55"/>
        <end position="83"/>
    </location>
</feature>
<protein>
    <recommendedName>
        <fullName evidence="6">RHOMBOID-like protein</fullName>
        <ecNumber evidence="6">3.4.21.105</ecNumber>
    </recommendedName>
</protein>
<evidence type="ECO:0000259" key="7">
    <source>
        <dbReference type="Pfam" id="PF01694"/>
    </source>
</evidence>
<dbReference type="InterPro" id="IPR035952">
    <property type="entry name" value="Rhomboid-like_sf"/>
</dbReference>
<feature type="transmembrane region" description="Helical" evidence="6">
    <location>
        <begin position="89"/>
        <end position="107"/>
    </location>
</feature>
<comment type="caution">
    <text evidence="6">Lacks conserved residue(s) required for the propagation of feature annotation.</text>
</comment>
<dbReference type="EC" id="3.4.21.105" evidence="6"/>
<keyword evidence="4 6" id="KW-1133">Transmembrane helix</keyword>
<keyword evidence="6" id="KW-0720">Serine protease</keyword>
<comment type="subcellular location">
    <subcellularLocation>
        <location evidence="1 6">Membrane</location>
        <topology evidence="1 6">Multi-pass membrane protein</topology>
    </subcellularLocation>
</comment>
<evidence type="ECO:0000256" key="4">
    <source>
        <dbReference type="ARBA" id="ARBA00022989"/>
    </source>
</evidence>
<dbReference type="Proteomes" id="UP000834106">
    <property type="component" value="Chromosome 1"/>
</dbReference>
<dbReference type="Gene3D" id="1.20.1540.10">
    <property type="entry name" value="Rhomboid-like"/>
    <property type="match status" value="1"/>
</dbReference>
<dbReference type="GO" id="GO:0004252">
    <property type="term" value="F:serine-type endopeptidase activity"/>
    <property type="evidence" value="ECO:0007669"/>
    <property type="project" value="InterPro"/>
</dbReference>
<dbReference type="Pfam" id="PF01694">
    <property type="entry name" value="Rhomboid"/>
    <property type="match status" value="1"/>
</dbReference>
<reference evidence="8" key="1">
    <citation type="submission" date="2023-05" db="EMBL/GenBank/DDBJ databases">
        <authorList>
            <person name="Huff M."/>
        </authorList>
    </citation>
    <scope>NUCLEOTIDE SEQUENCE</scope>
</reference>
<keyword evidence="9" id="KW-1185">Reference proteome</keyword>
<evidence type="ECO:0000256" key="1">
    <source>
        <dbReference type="ARBA" id="ARBA00004141"/>
    </source>
</evidence>
<evidence type="ECO:0000313" key="8">
    <source>
        <dbReference type="EMBL" id="CAI9755213.1"/>
    </source>
</evidence>
<dbReference type="AlphaFoldDB" id="A0AAD1YQ46"/>
<dbReference type="SUPFAM" id="SSF144091">
    <property type="entry name" value="Rhomboid-like"/>
    <property type="match status" value="1"/>
</dbReference>
<feature type="domain" description="Peptidase S54 rhomboid" evidence="7">
    <location>
        <begin position="13"/>
        <end position="81"/>
    </location>
</feature>
<comment type="similarity">
    <text evidence="2 6">Belongs to the peptidase S54 family.</text>
</comment>
<keyword evidence="6" id="KW-0645">Protease</keyword>
<dbReference type="GO" id="GO:0006508">
    <property type="term" value="P:proteolysis"/>
    <property type="evidence" value="ECO:0007669"/>
    <property type="project" value="UniProtKB-KW"/>
</dbReference>
<dbReference type="InterPro" id="IPR002610">
    <property type="entry name" value="Peptidase_S54_rhomboid-like"/>
</dbReference>
<keyword evidence="6" id="KW-0378">Hydrolase</keyword>
<gene>
    <name evidence="8" type="ORF">FPE_LOCUS2644</name>
</gene>
<keyword evidence="3 6" id="KW-0812">Transmembrane</keyword>
<name>A0AAD1YQ46_9LAMI</name>
<keyword evidence="5 6" id="KW-0472">Membrane</keyword>
<dbReference type="PANTHER" id="PTHR22936:SF75">
    <property type="entry name" value="RHOMBOID-LIKE PROTEIN 8"/>
    <property type="match status" value="1"/>
</dbReference>
<sequence length="152" mass="16736">MGALRLRYLAKDQEFWSVFTSPCLHAGVFHLIINLSCIIFVGIQIEQEFGPSRIGVIYVLSALTGSLVAALFGLLGAMLSGLIGELETLLQKGGFISVFLLGFVLLFKPELGKMYQNKGGLFEYDVKHSVKLKQKLDTPVLRSISLVIFSLL</sequence>
<dbReference type="InterPro" id="IPR022764">
    <property type="entry name" value="Peptidase_S54_rhomboid_dom"/>
</dbReference>
<evidence type="ECO:0000256" key="5">
    <source>
        <dbReference type="ARBA" id="ARBA00023136"/>
    </source>
</evidence>
<evidence type="ECO:0000256" key="3">
    <source>
        <dbReference type="ARBA" id="ARBA00022692"/>
    </source>
</evidence>
<dbReference type="EMBL" id="OU503036">
    <property type="protein sequence ID" value="CAI9755213.1"/>
    <property type="molecule type" value="Genomic_DNA"/>
</dbReference>
<evidence type="ECO:0000256" key="2">
    <source>
        <dbReference type="ARBA" id="ARBA00009045"/>
    </source>
</evidence>
<comment type="catalytic activity">
    <reaction evidence="6">
        <text>Cleaves type-1 transmembrane domains using a catalytic dyad composed of serine and histidine that are contributed by different transmembrane domains.</text>
        <dbReference type="EC" id="3.4.21.105"/>
    </reaction>
</comment>
<dbReference type="PANTHER" id="PTHR22936">
    <property type="entry name" value="RHOMBOID-RELATED"/>
    <property type="match status" value="1"/>
</dbReference>
<accession>A0AAD1YQ46</accession>
<dbReference type="GO" id="GO:0016020">
    <property type="term" value="C:membrane"/>
    <property type="evidence" value="ECO:0007669"/>
    <property type="project" value="UniProtKB-SubCell"/>
</dbReference>
<comment type="function">
    <text evidence="6">Serine protease involved in intramembrane proteolysis.</text>
</comment>
<feature type="transmembrane region" description="Helical" evidence="6">
    <location>
        <begin position="24"/>
        <end position="43"/>
    </location>
</feature>
<organism evidence="8 9">
    <name type="scientific">Fraxinus pennsylvanica</name>
    <dbReference type="NCBI Taxonomy" id="56036"/>
    <lineage>
        <taxon>Eukaryota</taxon>
        <taxon>Viridiplantae</taxon>
        <taxon>Streptophyta</taxon>
        <taxon>Embryophyta</taxon>
        <taxon>Tracheophyta</taxon>
        <taxon>Spermatophyta</taxon>
        <taxon>Magnoliopsida</taxon>
        <taxon>eudicotyledons</taxon>
        <taxon>Gunneridae</taxon>
        <taxon>Pentapetalae</taxon>
        <taxon>asterids</taxon>
        <taxon>lamiids</taxon>
        <taxon>Lamiales</taxon>
        <taxon>Oleaceae</taxon>
        <taxon>Oleeae</taxon>
        <taxon>Fraxinus</taxon>
    </lineage>
</organism>
<evidence type="ECO:0000313" key="9">
    <source>
        <dbReference type="Proteomes" id="UP000834106"/>
    </source>
</evidence>
<proteinExistence type="inferred from homology"/>
<evidence type="ECO:0000256" key="6">
    <source>
        <dbReference type="RuleBase" id="RU362115"/>
    </source>
</evidence>